<dbReference type="Proteomes" id="UP000490939">
    <property type="component" value="Unassembled WGS sequence"/>
</dbReference>
<dbReference type="InterPro" id="IPR013515">
    <property type="entry name" value="Phytochrome_cen-reg"/>
</dbReference>
<name>A0A8H3Z9K4_VENIN</name>
<dbReference type="GO" id="GO:0005524">
    <property type="term" value="F:ATP binding"/>
    <property type="evidence" value="ECO:0007669"/>
    <property type="project" value="UniProtKB-KW"/>
</dbReference>
<evidence type="ECO:0000256" key="11">
    <source>
        <dbReference type="PROSITE-ProRule" id="PRU00169"/>
    </source>
</evidence>
<dbReference type="Pfam" id="PF01590">
    <property type="entry name" value="GAF"/>
    <property type="match status" value="1"/>
</dbReference>
<evidence type="ECO:0000256" key="3">
    <source>
        <dbReference type="ARBA" id="ARBA00022606"/>
    </source>
</evidence>
<dbReference type="PROSITE" id="PS50046">
    <property type="entry name" value="PHYTOCHROME_2"/>
    <property type="match status" value="1"/>
</dbReference>
<dbReference type="SMART" id="SM00387">
    <property type="entry name" value="HATPase_c"/>
    <property type="match status" value="1"/>
</dbReference>
<keyword evidence="7" id="KW-0067">ATP-binding</keyword>
<evidence type="ECO:0000256" key="12">
    <source>
        <dbReference type="SAM" id="MobiDB-lite"/>
    </source>
</evidence>
<keyword evidence="17" id="KW-1185">Reference proteome</keyword>
<dbReference type="AlphaFoldDB" id="A0A8H3Z9K4"/>
<keyword evidence="1" id="KW-0600">Photoreceptor protein</keyword>
<dbReference type="SMART" id="SM00388">
    <property type="entry name" value="HisKA"/>
    <property type="match status" value="1"/>
</dbReference>
<dbReference type="Gene3D" id="3.30.450.40">
    <property type="match status" value="1"/>
</dbReference>
<feature type="domain" description="Histidine kinase" evidence="14">
    <location>
        <begin position="671"/>
        <end position="909"/>
    </location>
</feature>
<evidence type="ECO:0000256" key="5">
    <source>
        <dbReference type="ARBA" id="ARBA00022741"/>
    </source>
</evidence>
<dbReference type="InterPro" id="IPR011006">
    <property type="entry name" value="CheY-like_superfamily"/>
</dbReference>
<dbReference type="SUPFAM" id="SSF55874">
    <property type="entry name" value="ATPase domain of HSP90 chaperone/DNA topoisomerase II/histidine kinase"/>
    <property type="match status" value="1"/>
</dbReference>
<evidence type="ECO:0000256" key="1">
    <source>
        <dbReference type="ARBA" id="ARBA00022543"/>
    </source>
</evidence>
<dbReference type="InterPro" id="IPR003661">
    <property type="entry name" value="HisK_dim/P_dom"/>
</dbReference>
<dbReference type="InterPro" id="IPR003018">
    <property type="entry name" value="GAF"/>
</dbReference>
<evidence type="ECO:0008006" key="18">
    <source>
        <dbReference type="Google" id="ProtNLM"/>
    </source>
</evidence>
<evidence type="ECO:0000313" key="17">
    <source>
        <dbReference type="Proteomes" id="UP000490939"/>
    </source>
</evidence>
<keyword evidence="9" id="KW-0902">Two-component regulatory system</keyword>
<organism evidence="16 17">
    <name type="scientific">Venturia inaequalis</name>
    <name type="common">Apple scab fungus</name>
    <dbReference type="NCBI Taxonomy" id="5025"/>
    <lineage>
        <taxon>Eukaryota</taxon>
        <taxon>Fungi</taxon>
        <taxon>Dikarya</taxon>
        <taxon>Ascomycota</taxon>
        <taxon>Pezizomycotina</taxon>
        <taxon>Dothideomycetes</taxon>
        <taxon>Pleosporomycetidae</taxon>
        <taxon>Venturiales</taxon>
        <taxon>Venturiaceae</taxon>
        <taxon>Venturia</taxon>
    </lineage>
</organism>
<feature type="region of interest" description="Disordered" evidence="12">
    <location>
        <begin position="1"/>
        <end position="101"/>
    </location>
</feature>
<evidence type="ECO:0000256" key="2">
    <source>
        <dbReference type="ARBA" id="ARBA00022553"/>
    </source>
</evidence>
<dbReference type="Gene3D" id="3.30.565.10">
    <property type="entry name" value="Histidine kinase-like ATPase, C-terminal domain"/>
    <property type="match status" value="1"/>
</dbReference>
<dbReference type="InterPro" id="IPR003594">
    <property type="entry name" value="HATPase_dom"/>
</dbReference>
<evidence type="ECO:0000256" key="4">
    <source>
        <dbReference type="ARBA" id="ARBA00022679"/>
    </source>
</evidence>
<reference evidence="16 17" key="1">
    <citation type="submission" date="2019-07" db="EMBL/GenBank/DDBJ databases">
        <title>Venturia inaequalis Genome Resource.</title>
        <authorList>
            <person name="Lichtner F.J."/>
        </authorList>
    </citation>
    <scope>NUCLEOTIDE SEQUENCE [LARGE SCALE GENOMIC DNA]</scope>
    <source>
        <strain evidence="16 17">DMI_063113</strain>
    </source>
</reference>
<dbReference type="Pfam" id="PF08446">
    <property type="entry name" value="PAS_2"/>
    <property type="match status" value="1"/>
</dbReference>
<dbReference type="PROSITE" id="PS50109">
    <property type="entry name" value="HIS_KIN"/>
    <property type="match status" value="1"/>
</dbReference>
<feature type="domain" description="Response regulatory" evidence="15">
    <location>
        <begin position="994"/>
        <end position="1049"/>
    </location>
</feature>
<dbReference type="CDD" id="cd00082">
    <property type="entry name" value="HisKA"/>
    <property type="match status" value="1"/>
</dbReference>
<dbReference type="SUPFAM" id="SSF52172">
    <property type="entry name" value="CheY-like"/>
    <property type="match status" value="1"/>
</dbReference>
<keyword evidence="8" id="KW-0157">Chromophore</keyword>
<dbReference type="InterPro" id="IPR004358">
    <property type="entry name" value="Sig_transdc_His_kin-like_C"/>
</dbReference>
<dbReference type="SUPFAM" id="SSF55785">
    <property type="entry name" value="PYP-like sensor domain (PAS domain)"/>
    <property type="match status" value="1"/>
</dbReference>
<evidence type="ECO:0000256" key="7">
    <source>
        <dbReference type="ARBA" id="ARBA00022840"/>
    </source>
</evidence>
<dbReference type="Gene3D" id="3.40.50.2300">
    <property type="match status" value="1"/>
</dbReference>
<dbReference type="InterPro" id="IPR013654">
    <property type="entry name" value="PAS_2"/>
</dbReference>
<sequence>MRRSSTSLAPLVPEFPSKLDPGERIYPIRFSLHTAGGQRNEAGDGQGITSSQISLGASPATPTLSSTGSVSSTDDGAGPSDDDGTVVDEQNSNSEAPLITEKHEYAVVGEGDHGVLFGTRGRREFQRCEDEPIHIPGAIQSFGVLIAIRLVERGKLQVRIASENCESFCQYSPTDLFALDNFSDIFPEHYRNSFDAKAWYIQEQYMRAHVEVEPIVFSTVIRTPKGDILPVSCAVHFVGQGRDLLVCEFESQHSLEPSVSDIDPDMPSKPVVTLDVDPIIVSLAAQSTKARPLHLNRLVHSLHPDERSTTETVSIMAQIQQELTACQDFEELLDTVASVVQQLTRFHRVMVYRFDKAYNGQVVAEAIIPEATGDLYKGLHFPASDIPPQARRLYQINKVRLLFDREMPTARLVCRTVEDMEKPLDLTHSYLRAMSPIHIKYLGNMGVRSTASISLQFNDKLWGLICCHSSRLGARKLLETIQVDKDPQSCITASSSDILGLFGSNSGFMVIQGEARTIGKHESYLEAILVLRYVHLRAYTSVVSTHNIAEDHPNFPRSTPLDTIAGFLFIPLSNESDYMLFFRTHQMKEVHWAGNPHAKEMTSLNNSPLEPRASFKRWTEIVTGASKEWSQEEYQEYATTVRLVYGKFIEVWRANERSLFNTKMKRILLLNASHEARTPLNAIINYLEVAMENRMDNDTRELLRKSHSASQSLVYIIDDLLNLTRSQDGSFPLLELGFDIRSALAEALKPLEHHASRKGLQLVVFINPNFPQFVRGDFQRFQQAVVHIVSNAIRCTANGCVQLEANLIDRNDAHCLVEIKVTDTGMGIAEEHLDELFQELEQIPSEDSEMANPTVVGTLSRRPTPVGKPVLGLGLATVARFTRLRSGLLKVKSTRGVGTIVSLLLPFPRSSEAFHPFQLPTPPVEDHSTSITTPSGAADCSIDTSGISHVTGSDYAHGFFDLPIPTLQSQSPPITPHPLQTSQPTIDISKQPMMVMVADDNRINQQILQRRLERMGHEVEMASDGQQCYDMFKECSAATDFILMDLDAS</sequence>
<dbReference type="PANTHER" id="PTHR43065">
    <property type="entry name" value="SENSOR HISTIDINE KINASE"/>
    <property type="match status" value="1"/>
</dbReference>
<dbReference type="Pfam" id="PF00512">
    <property type="entry name" value="HisKA"/>
    <property type="match status" value="1"/>
</dbReference>
<evidence type="ECO:0000256" key="10">
    <source>
        <dbReference type="ARBA" id="ARBA00023170"/>
    </source>
</evidence>
<keyword evidence="10" id="KW-0675">Receptor</keyword>
<dbReference type="InterPro" id="IPR016132">
    <property type="entry name" value="Phyto_chromo_attachment"/>
</dbReference>
<dbReference type="Pfam" id="PF02518">
    <property type="entry name" value="HATPase_c"/>
    <property type="match status" value="1"/>
</dbReference>
<evidence type="ECO:0000256" key="6">
    <source>
        <dbReference type="ARBA" id="ARBA00022777"/>
    </source>
</evidence>
<dbReference type="InterPro" id="IPR001789">
    <property type="entry name" value="Sig_transdc_resp-reg_receiver"/>
</dbReference>
<dbReference type="Gene3D" id="3.30.450.20">
    <property type="entry name" value="PAS domain"/>
    <property type="match status" value="1"/>
</dbReference>
<evidence type="ECO:0000259" key="13">
    <source>
        <dbReference type="PROSITE" id="PS50046"/>
    </source>
</evidence>
<dbReference type="GO" id="GO:0000155">
    <property type="term" value="F:phosphorelay sensor kinase activity"/>
    <property type="evidence" value="ECO:0007669"/>
    <property type="project" value="InterPro"/>
</dbReference>
<keyword evidence="6" id="KW-0418">Kinase</keyword>
<dbReference type="SUPFAM" id="SSF47384">
    <property type="entry name" value="Homodimeric domain of signal transducing histidine kinase"/>
    <property type="match status" value="1"/>
</dbReference>
<dbReference type="Gene3D" id="1.10.287.130">
    <property type="match status" value="1"/>
</dbReference>
<accession>A0A8H3Z9K4</accession>
<comment type="caution">
    <text evidence="16">The sequence shown here is derived from an EMBL/GenBank/DDBJ whole genome shotgun (WGS) entry which is preliminary data.</text>
</comment>
<feature type="modified residue" description="4-aspartylphosphate" evidence="11">
    <location>
        <position position="1045"/>
    </location>
</feature>
<feature type="compositionally biased region" description="Low complexity" evidence="12">
    <location>
        <begin position="61"/>
        <end position="73"/>
    </location>
</feature>
<dbReference type="Gene3D" id="3.30.450.270">
    <property type="match status" value="1"/>
</dbReference>
<dbReference type="Pfam" id="PF00360">
    <property type="entry name" value="PHY"/>
    <property type="match status" value="1"/>
</dbReference>
<keyword evidence="4" id="KW-0808">Transferase</keyword>
<keyword evidence="5" id="KW-0547">Nucleotide-binding</keyword>
<dbReference type="InterPro" id="IPR043150">
    <property type="entry name" value="Phytochrome_PHY_sf"/>
</dbReference>
<evidence type="ECO:0000259" key="15">
    <source>
        <dbReference type="PROSITE" id="PS50110"/>
    </source>
</evidence>
<dbReference type="InterPro" id="IPR035965">
    <property type="entry name" value="PAS-like_dom_sf"/>
</dbReference>
<dbReference type="InterPro" id="IPR005467">
    <property type="entry name" value="His_kinase_dom"/>
</dbReference>
<dbReference type="SUPFAM" id="SSF55781">
    <property type="entry name" value="GAF domain-like"/>
    <property type="match status" value="2"/>
</dbReference>
<dbReference type="InterPro" id="IPR029016">
    <property type="entry name" value="GAF-like_dom_sf"/>
</dbReference>
<dbReference type="PRINTS" id="PR00344">
    <property type="entry name" value="BCTRLSENSOR"/>
</dbReference>
<gene>
    <name evidence="16" type="ORF">EG327_001046</name>
</gene>
<proteinExistence type="predicted"/>
<dbReference type="GO" id="GO:0006355">
    <property type="term" value="P:regulation of DNA-templated transcription"/>
    <property type="evidence" value="ECO:0007669"/>
    <property type="project" value="InterPro"/>
</dbReference>
<keyword evidence="3" id="KW-0716">Sensory transduction</keyword>
<dbReference type="PANTHER" id="PTHR43065:SF10">
    <property type="entry name" value="PEROXIDE STRESS-ACTIVATED HISTIDINE KINASE MAK3"/>
    <property type="match status" value="1"/>
</dbReference>
<dbReference type="EMBL" id="WNWR01000125">
    <property type="protein sequence ID" value="KAE9990699.1"/>
    <property type="molecule type" value="Genomic_DNA"/>
</dbReference>
<evidence type="ECO:0000313" key="16">
    <source>
        <dbReference type="EMBL" id="KAE9990699.1"/>
    </source>
</evidence>
<dbReference type="InterPro" id="IPR036890">
    <property type="entry name" value="HATPase_C_sf"/>
</dbReference>
<evidence type="ECO:0000256" key="8">
    <source>
        <dbReference type="ARBA" id="ARBA00022991"/>
    </source>
</evidence>
<dbReference type="InterPro" id="IPR036097">
    <property type="entry name" value="HisK_dim/P_sf"/>
</dbReference>
<dbReference type="GO" id="GO:0009881">
    <property type="term" value="F:photoreceptor activity"/>
    <property type="evidence" value="ECO:0007669"/>
    <property type="project" value="UniProtKB-KW"/>
</dbReference>
<feature type="domain" description="Phytochrome chromophore attachment site" evidence="13">
    <location>
        <begin position="328"/>
        <end position="471"/>
    </location>
</feature>
<dbReference type="GO" id="GO:0009584">
    <property type="term" value="P:detection of visible light"/>
    <property type="evidence" value="ECO:0007669"/>
    <property type="project" value="InterPro"/>
</dbReference>
<evidence type="ECO:0000256" key="9">
    <source>
        <dbReference type="ARBA" id="ARBA00023012"/>
    </source>
</evidence>
<keyword evidence="2 11" id="KW-0597">Phosphoprotein</keyword>
<dbReference type="PROSITE" id="PS50110">
    <property type="entry name" value="RESPONSE_REGULATORY"/>
    <property type="match status" value="1"/>
</dbReference>
<protein>
    <recommendedName>
        <fullName evidence="18">Phytochrome</fullName>
    </recommendedName>
</protein>
<evidence type="ECO:0000259" key="14">
    <source>
        <dbReference type="PROSITE" id="PS50109"/>
    </source>
</evidence>